<name>A0AA39CJW0_9EURO</name>
<comment type="caution">
    <text evidence="1">The sequence shown here is derived from an EMBL/GenBank/DDBJ whole genome shotgun (WGS) entry which is preliminary data.</text>
</comment>
<accession>A0AA39CJW0</accession>
<organism evidence="1 2">
    <name type="scientific">Cladophialophora chaetospira</name>
    <dbReference type="NCBI Taxonomy" id="386627"/>
    <lineage>
        <taxon>Eukaryota</taxon>
        <taxon>Fungi</taxon>
        <taxon>Dikarya</taxon>
        <taxon>Ascomycota</taxon>
        <taxon>Pezizomycotina</taxon>
        <taxon>Eurotiomycetes</taxon>
        <taxon>Chaetothyriomycetidae</taxon>
        <taxon>Chaetothyriales</taxon>
        <taxon>Herpotrichiellaceae</taxon>
        <taxon>Cladophialophora</taxon>
    </lineage>
</organism>
<dbReference type="EMBL" id="JAPDRK010000007">
    <property type="protein sequence ID" value="KAJ9610696.1"/>
    <property type="molecule type" value="Genomic_DNA"/>
</dbReference>
<proteinExistence type="predicted"/>
<reference evidence="1" key="1">
    <citation type="submission" date="2022-10" db="EMBL/GenBank/DDBJ databases">
        <title>Culturing micro-colonial fungi from biological soil crusts in the Mojave desert and describing Neophaeococcomyces mojavensis, and introducing the new genera and species Taxawa tesnikishii.</title>
        <authorList>
            <person name="Kurbessoian T."/>
            <person name="Stajich J.E."/>
        </authorList>
    </citation>
    <scope>NUCLEOTIDE SEQUENCE</scope>
    <source>
        <strain evidence="1">TK_41</strain>
    </source>
</reference>
<evidence type="ECO:0000313" key="2">
    <source>
        <dbReference type="Proteomes" id="UP001172673"/>
    </source>
</evidence>
<keyword evidence="2" id="KW-1185">Reference proteome</keyword>
<protein>
    <submittedName>
        <fullName evidence="1">Uncharacterized protein</fullName>
    </submittedName>
</protein>
<gene>
    <name evidence="1" type="ORF">H2200_005473</name>
</gene>
<sequence length="146" mass="16184">MAPTATDGVNGTKSNAPKSVLTISLARYLHGHDVADFIAKDWDAKATPEQQSRFDNQGFNLDPDDVDGTLAALKDRLQEKKWDGVLVGWCSRGNTKFTVLFEKVVNEVVREVVRREQDGSDGDQHLKLMFSDGPDDLVNTTFRAFG</sequence>
<dbReference type="AlphaFoldDB" id="A0AA39CJW0"/>
<dbReference type="Proteomes" id="UP001172673">
    <property type="component" value="Unassembled WGS sequence"/>
</dbReference>
<evidence type="ECO:0000313" key="1">
    <source>
        <dbReference type="EMBL" id="KAJ9610696.1"/>
    </source>
</evidence>